<dbReference type="Gene3D" id="2.40.240.10">
    <property type="entry name" value="Ribosomal Protein L25, Chain P"/>
    <property type="match status" value="1"/>
</dbReference>
<evidence type="ECO:0000256" key="4">
    <source>
        <dbReference type="ARBA" id="ARBA00022741"/>
    </source>
</evidence>
<keyword evidence="4 9" id="KW-0547">Nucleotide-binding</keyword>
<evidence type="ECO:0000256" key="5">
    <source>
        <dbReference type="ARBA" id="ARBA00022840"/>
    </source>
</evidence>
<dbReference type="OMA" id="ECFITEA"/>
<dbReference type="GO" id="GO:0004819">
    <property type="term" value="F:glutamine-tRNA ligase activity"/>
    <property type="evidence" value="ECO:0007669"/>
    <property type="project" value="UniProtKB-EC"/>
</dbReference>
<dbReference type="GO" id="GO:0006425">
    <property type="term" value="P:glutaminyl-tRNA aminoacylation"/>
    <property type="evidence" value="ECO:0007669"/>
    <property type="project" value="InterPro"/>
</dbReference>
<protein>
    <recommendedName>
        <fullName evidence="1">glutamine--tRNA ligase</fullName>
        <ecNumber evidence="1">6.1.1.18</ecNumber>
    </recommendedName>
</protein>
<evidence type="ECO:0000313" key="12">
    <source>
        <dbReference type="RefSeq" id="XP_027200409.1"/>
    </source>
</evidence>
<reference evidence="12" key="1">
    <citation type="submission" date="2025-08" db="UniProtKB">
        <authorList>
            <consortium name="RefSeq"/>
        </authorList>
    </citation>
    <scope>IDENTIFICATION</scope>
    <source>
        <strain evidence="12">Airmid</strain>
    </source>
</reference>
<organism evidence="11 12">
    <name type="scientific">Dermatophagoides pteronyssinus</name>
    <name type="common">European house dust mite</name>
    <dbReference type="NCBI Taxonomy" id="6956"/>
    <lineage>
        <taxon>Eukaryota</taxon>
        <taxon>Metazoa</taxon>
        <taxon>Ecdysozoa</taxon>
        <taxon>Arthropoda</taxon>
        <taxon>Chelicerata</taxon>
        <taxon>Arachnida</taxon>
        <taxon>Acari</taxon>
        <taxon>Acariformes</taxon>
        <taxon>Sarcoptiformes</taxon>
        <taxon>Astigmata</taxon>
        <taxon>Psoroptidia</taxon>
        <taxon>Analgoidea</taxon>
        <taxon>Pyroglyphidae</taxon>
        <taxon>Dermatophagoidinae</taxon>
        <taxon>Dermatophagoides</taxon>
    </lineage>
</organism>
<dbReference type="Proteomes" id="UP000515146">
    <property type="component" value="Unplaced"/>
</dbReference>
<dbReference type="PANTHER" id="PTHR43097:SF5">
    <property type="entry name" value="GLUTAMATE--TRNA LIGASE"/>
    <property type="match status" value="1"/>
</dbReference>
<dbReference type="OrthoDB" id="1350766at2759"/>
<evidence type="ECO:0000256" key="3">
    <source>
        <dbReference type="ARBA" id="ARBA00022598"/>
    </source>
</evidence>
<evidence type="ECO:0000256" key="2">
    <source>
        <dbReference type="ARBA" id="ARBA00022490"/>
    </source>
</evidence>
<evidence type="ECO:0000313" key="11">
    <source>
        <dbReference type="Proteomes" id="UP000515146"/>
    </source>
</evidence>
<proteinExistence type="inferred from homology"/>
<evidence type="ECO:0000259" key="10">
    <source>
        <dbReference type="Pfam" id="PF00749"/>
    </source>
</evidence>
<evidence type="ECO:0000256" key="6">
    <source>
        <dbReference type="ARBA" id="ARBA00022917"/>
    </source>
</evidence>
<evidence type="ECO:0000256" key="8">
    <source>
        <dbReference type="ARBA" id="ARBA00048270"/>
    </source>
</evidence>
<dbReference type="EC" id="6.1.1.18" evidence="1"/>
<keyword evidence="7 9" id="KW-0030">Aminoacyl-tRNA synthetase</keyword>
<dbReference type="InParanoid" id="A0A6P6Y7A4"/>
<keyword evidence="11" id="KW-1185">Reference proteome</keyword>
<comment type="similarity">
    <text evidence="9">Belongs to the class-I aminoacyl-tRNA synthetase family.</text>
</comment>
<dbReference type="PRINTS" id="PR00987">
    <property type="entry name" value="TRNASYNTHGLU"/>
</dbReference>
<dbReference type="AlphaFoldDB" id="A0A6P6Y7A4"/>
<evidence type="ECO:0000256" key="1">
    <source>
        <dbReference type="ARBA" id="ARBA00012836"/>
    </source>
</evidence>
<dbReference type="InterPro" id="IPR001412">
    <property type="entry name" value="aa-tRNA-synth_I_CS"/>
</dbReference>
<dbReference type="PANTHER" id="PTHR43097">
    <property type="entry name" value="GLUTAMINE-TRNA LIGASE"/>
    <property type="match status" value="1"/>
</dbReference>
<dbReference type="InterPro" id="IPR014729">
    <property type="entry name" value="Rossmann-like_a/b/a_fold"/>
</dbReference>
<keyword evidence="3 9" id="KW-0436">Ligase</keyword>
<feature type="non-terminal residue" evidence="12">
    <location>
        <position position="422"/>
    </location>
</feature>
<keyword evidence="5 9" id="KW-0067">ATP-binding</keyword>
<dbReference type="InterPro" id="IPR020058">
    <property type="entry name" value="Glu/Gln-tRNA-synth_Ib_cat-dom"/>
</dbReference>
<dbReference type="SUPFAM" id="SSF52374">
    <property type="entry name" value="Nucleotidylyl transferase"/>
    <property type="match status" value="1"/>
</dbReference>
<gene>
    <name evidence="12" type="primary">LOC113794491</name>
</gene>
<dbReference type="InterPro" id="IPR004514">
    <property type="entry name" value="Gln-tRNA-synth"/>
</dbReference>
<dbReference type="RefSeq" id="XP_027200409.1">
    <property type="nucleotide sequence ID" value="XM_027344608.1"/>
</dbReference>
<keyword evidence="2" id="KW-0963">Cytoplasm</keyword>
<dbReference type="InterPro" id="IPR050132">
    <property type="entry name" value="Gln/Glu-tRNA_Ligase"/>
</dbReference>
<dbReference type="Pfam" id="PF00749">
    <property type="entry name" value="tRNA-synt_1c"/>
    <property type="match status" value="1"/>
</dbReference>
<dbReference type="FunFam" id="3.40.50.620:FF:000037">
    <property type="entry name" value="Glutamine--tRNA ligase cytoplasmic"/>
    <property type="match status" value="1"/>
</dbReference>
<evidence type="ECO:0000256" key="9">
    <source>
        <dbReference type="RuleBase" id="RU363037"/>
    </source>
</evidence>
<dbReference type="GO" id="GO:0005829">
    <property type="term" value="C:cytosol"/>
    <property type="evidence" value="ECO:0007669"/>
    <property type="project" value="TreeGrafter"/>
</dbReference>
<sequence length="422" mass="48010">MASSQSLLEPGVELEPVECFITEAIRNDLARAPGSRVATRFPPEPNGHLHLGHAKSIVLNFGLAHQFGGTCCLRFDDTNPAKETQAFVDGAVADVRWLGFRPTAVTHASAYMAQLYALALELIRAGLAFVDDESEETIRQKRGGLHRPGEASAFRERDVATNLRLFEDMRAGRCRDGERVLRAKIDMQSSNMLLRDPVLYRVRHVRHHRLDDAWCVFPTYDFAHGQCDSFERISHSLCTLEFAEHRPLYEWLQQKLALPRSQQIEFARLNLAFTCLSKRVLAQLVQESVVAGWDDPRMPTLCGLRRRGVPAAALRAFLLQQGVTRRDTLTKQQVFLKAVLEHLKDAPHAFAILEPLQMRLLNFDQHFRGQEHVEVTYRSASESCARKQRIYADLIIDRQDFQEAPDEAWRRLAPGRVVRLKG</sequence>
<dbReference type="InterPro" id="IPR000924">
    <property type="entry name" value="Glu/Gln-tRNA-synth"/>
</dbReference>
<dbReference type="SUPFAM" id="SSF50715">
    <property type="entry name" value="Ribosomal protein L25-like"/>
    <property type="match status" value="1"/>
</dbReference>
<accession>A0A6P6Y7A4</accession>
<dbReference type="GO" id="GO:0017101">
    <property type="term" value="C:aminoacyl-tRNA synthetase multienzyme complex"/>
    <property type="evidence" value="ECO:0007669"/>
    <property type="project" value="UniProtKB-ARBA"/>
</dbReference>
<dbReference type="InterPro" id="IPR011035">
    <property type="entry name" value="Ribosomal_bL25/Gln-tRNA_synth"/>
</dbReference>
<dbReference type="PROSITE" id="PS00178">
    <property type="entry name" value="AA_TRNA_LIGASE_I"/>
    <property type="match status" value="1"/>
</dbReference>
<dbReference type="NCBIfam" id="TIGR00440">
    <property type="entry name" value="glnS"/>
    <property type="match status" value="1"/>
</dbReference>
<dbReference type="GO" id="GO:0005524">
    <property type="term" value="F:ATP binding"/>
    <property type="evidence" value="ECO:0007669"/>
    <property type="project" value="UniProtKB-KW"/>
</dbReference>
<dbReference type="KEGG" id="dpte:113794491"/>
<feature type="domain" description="Glutamyl/glutaminyl-tRNA synthetase class Ib catalytic" evidence="10">
    <location>
        <begin position="37"/>
        <end position="334"/>
    </location>
</feature>
<evidence type="ECO:0000256" key="7">
    <source>
        <dbReference type="ARBA" id="ARBA00023146"/>
    </source>
</evidence>
<dbReference type="InterPro" id="IPR020056">
    <property type="entry name" value="Rbsml_bL25/Gln-tRNA_synth_N"/>
</dbReference>
<name>A0A6P6Y7A4_DERPT</name>
<dbReference type="Gene3D" id="3.40.50.620">
    <property type="entry name" value="HUPs"/>
    <property type="match status" value="1"/>
</dbReference>
<comment type="catalytic activity">
    <reaction evidence="8">
        <text>tRNA(Gln) + L-glutamine + ATP = L-glutaminyl-tRNA(Gln) + AMP + diphosphate</text>
        <dbReference type="Rhea" id="RHEA:20121"/>
        <dbReference type="Rhea" id="RHEA-COMP:9662"/>
        <dbReference type="Rhea" id="RHEA-COMP:9681"/>
        <dbReference type="ChEBI" id="CHEBI:30616"/>
        <dbReference type="ChEBI" id="CHEBI:33019"/>
        <dbReference type="ChEBI" id="CHEBI:58359"/>
        <dbReference type="ChEBI" id="CHEBI:78442"/>
        <dbReference type="ChEBI" id="CHEBI:78521"/>
        <dbReference type="ChEBI" id="CHEBI:456215"/>
        <dbReference type="EC" id="6.1.1.18"/>
    </reaction>
</comment>
<keyword evidence="6 9" id="KW-0648">Protein biosynthesis</keyword>